<proteinExistence type="predicted"/>
<accession>A0A9E6MY98</accession>
<evidence type="ECO:0000313" key="2">
    <source>
        <dbReference type="Proteomes" id="UP000683551"/>
    </source>
</evidence>
<dbReference type="EMBL" id="CP071137">
    <property type="protein sequence ID" value="QWY77531.1"/>
    <property type="molecule type" value="Genomic_DNA"/>
</dbReference>
<reference evidence="1" key="1">
    <citation type="submission" date="2021-02" db="EMBL/GenBank/DDBJ databases">
        <title>Comparative genomics of Ferrovum myxofaciens strains, predominant extremophile bacteria forming large biofilm stalactites in acid mine ecosystems.</title>
        <authorList>
            <person name="Burkartova K."/>
            <person name="Ridl J."/>
            <person name="Pajer P."/>
            <person name="Falteisek L."/>
        </authorList>
    </citation>
    <scope>NUCLEOTIDE SEQUENCE</scope>
    <source>
        <strain evidence="1">MI1III</strain>
    </source>
</reference>
<protein>
    <submittedName>
        <fullName evidence="1">Uncharacterized protein</fullName>
    </submittedName>
</protein>
<name>A0A9E6MY98_9PROT</name>
<dbReference type="AlphaFoldDB" id="A0A9E6MY98"/>
<gene>
    <name evidence="1" type="ORF">JZL65_00115</name>
</gene>
<dbReference type="RefSeq" id="WP_031599388.1">
    <property type="nucleotide sequence ID" value="NZ_CP053675.1"/>
</dbReference>
<dbReference type="Proteomes" id="UP000683551">
    <property type="component" value="Chromosome"/>
</dbReference>
<organism evidence="1 2">
    <name type="scientific">Ferrovum myxofaciens</name>
    <dbReference type="NCBI Taxonomy" id="416213"/>
    <lineage>
        <taxon>Bacteria</taxon>
        <taxon>Pseudomonadati</taxon>
        <taxon>Pseudomonadota</taxon>
        <taxon>Betaproteobacteria</taxon>
        <taxon>Ferrovales</taxon>
        <taxon>Ferrovaceae</taxon>
        <taxon>Ferrovum</taxon>
    </lineage>
</organism>
<sequence>MDSHDTGSVSVVQAYQIKGLSKQIYSEAQKCVGNAKQSVEDFNKNQMVDDFLGFVSDLNNQFLHIDLHQLNSSC</sequence>
<evidence type="ECO:0000313" key="1">
    <source>
        <dbReference type="EMBL" id="QWY77531.1"/>
    </source>
</evidence>